<dbReference type="Pfam" id="PF13419">
    <property type="entry name" value="HAD_2"/>
    <property type="match status" value="1"/>
</dbReference>
<dbReference type="Gene3D" id="1.10.150.240">
    <property type="entry name" value="Putative phosphatase, domain 2"/>
    <property type="match status" value="1"/>
</dbReference>
<dbReference type="InterPro" id="IPR041492">
    <property type="entry name" value="HAD_2"/>
</dbReference>
<evidence type="ECO:0000313" key="1">
    <source>
        <dbReference type="EMBL" id="QXR08851.1"/>
    </source>
</evidence>
<proteinExistence type="predicted"/>
<dbReference type="InterPro" id="IPR036412">
    <property type="entry name" value="HAD-like_sf"/>
</dbReference>
<reference evidence="1" key="3">
    <citation type="submission" date="2021-06" db="EMBL/GenBank/DDBJ databases">
        <authorList>
            <person name="Diorio-Toth L."/>
        </authorList>
    </citation>
    <scope>NUCLEOTIDE SEQUENCE</scope>
    <source>
        <strain evidence="1">AL_065</strain>
    </source>
</reference>
<dbReference type="SUPFAM" id="SSF56784">
    <property type="entry name" value="HAD-like"/>
    <property type="match status" value="1"/>
</dbReference>
<dbReference type="Proteomes" id="UP000293391">
    <property type="component" value="Chromosome"/>
</dbReference>
<dbReference type="PRINTS" id="PR00413">
    <property type="entry name" value="HADHALOGNASE"/>
</dbReference>
<dbReference type="SFLD" id="SFLDG01129">
    <property type="entry name" value="C1.5:_HAD__Beta-PGM__Phosphata"/>
    <property type="match status" value="1"/>
</dbReference>
<dbReference type="InterPro" id="IPR006439">
    <property type="entry name" value="HAD-SF_hydro_IA"/>
</dbReference>
<dbReference type="InterPro" id="IPR023198">
    <property type="entry name" value="PGP-like_dom2"/>
</dbReference>
<dbReference type="PANTHER" id="PTHR18901">
    <property type="entry name" value="2-DEOXYGLUCOSE-6-PHOSPHATE PHOSPHATASE 2"/>
    <property type="match status" value="1"/>
</dbReference>
<sequence length="242" mass="28004">MFQDKKLVCFDLDGTLIDSVGIWNQVDAALIDELSNRKVDLHEIQIQQQRDLQLTALRHRSDPYLEYCGFLKEQYGFEPAKEEVKNRRYSISRHFLDDIVELKPQADLLIQALKQQQISLALTTTTSLFNVQRYQDNNRNINSKISFDEDFSLILTRENVQNIKPHPQVYLNVLQVFNLRPEECLIIEDSLVGVEAANHAGIEVVAIYDQHSAHEIDLIKAKANYFVEDFAELLSSFNNNIH</sequence>
<dbReference type="SFLD" id="SFLDS00003">
    <property type="entry name" value="Haloacid_Dehalogenase"/>
    <property type="match status" value="1"/>
</dbReference>
<reference evidence="1" key="2">
    <citation type="journal article" date="2019" name="Nat. Commun.">
        <title>Spatiotemporal dynamics of multidrug resistant bacteria on intensive care unit surfaces.</title>
        <authorList>
            <person name="D'Souza A.W."/>
            <person name="Potter R.F."/>
            <person name="Wallace M."/>
            <person name="Shupe A."/>
            <person name="Patel S."/>
            <person name="Sun X."/>
            <person name="Gul D."/>
            <person name="Kwon J.H."/>
            <person name="Andleeb S."/>
            <person name="Burnham C.D."/>
            <person name="Dantas G."/>
        </authorList>
    </citation>
    <scope>NUCLEOTIDE SEQUENCE</scope>
    <source>
        <strain evidence="1">AL_065</strain>
    </source>
</reference>
<dbReference type="CDD" id="cd07505">
    <property type="entry name" value="HAD_BPGM-like"/>
    <property type="match status" value="1"/>
</dbReference>
<dbReference type="PANTHER" id="PTHR18901:SF38">
    <property type="entry name" value="PSEUDOURIDINE-5'-PHOSPHATASE"/>
    <property type="match status" value="1"/>
</dbReference>
<dbReference type="AlphaFoldDB" id="A0A4Q4DUW6"/>
<protein>
    <submittedName>
        <fullName evidence="1">HAD family phosphatase</fullName>
    </submittedName>
</protein>
<dbReference type="RefSeq" id="WP_004731079.1">
    <property type="nucleotide sequence ID" value="NZ_CP046296.1"/>
</dbReference>
<dbReference type="GO" id="GO:0016791">
    <property type="term" value="F:phosphatase activity"/>
    <property type="evidence" value="ECO:0007669"/>
    <property type="project" value="TreeGrafter"/>
</dbReference>
<dbReference type="NCBIfam" id="TIGR01509">
    <property type="entry name" value="HAD-SF-IA-v3"/>
    <property type="match status" value="1"/>
</dbReference>
<dbReference type="Gene3D" id="3.40.50.1000">
    <property type="entry name" value="HAD superfamily/HAD-like"/>
    <property type="match status" value="1"/>
</dbReference>
<evidence type="ECO:0000313" key="2">
    <source>
        <dbReference type="Proteomes" id="UP000293391"/>
    </source>
</evidence>
<dbReference type="EMBL" id="CP078045">
    <property type="protein sequence ID" value="QXR08851.1"/>
    <property type="molecule type" value="Genomic_DNA"/>
</dbReference>
<reference evidence="1" key="1">
    <citation type="submission" date="2018-10" db="EMBL/GenBank/DDBJ databases">
        <authorList>
            <person name="D'Souza A.W."/>
            <person name="Potter R.F."/>
            <person name="Wallace M."/>
            <person name="Shupe A."/>
            <person name="Patel S."/>
            <person name="Sun S."/>
            <person name="Gul D."/>
            <person name="Kwon J.H."/>
            <person name="Andleeb S."/>
            <person name="Burnham C.-A.D."/>
            <person name="Dantas G."/>
        </authorList>
    </citation>
    <scope>NUCLEOTIDE SEQUENCE</scope>
    <source>
        <strain evidence="1">AL_065</strain>
    </source>
</reference>
<accession>A0A4Q4DUW6</accession>
<gene>
    <name evidence="1" type="ORF">EVX74_007860</name>
</gene>
<dbReference type="InterPro" id="IPR023214">
    <property type="entry name" value="HAD_sf"/>
</dbReference>
<name>A0A4Q4DUW6_ACILW</name>
<organism evidence="1 2">
    <name type="scientific">Acinetobacter lwoffii</name>
    <dbReference type="NCBI Taxonomy" id="28090"/>
    <lineage>
        <taxon>Bacteria</taxon>
        <taxon>Pseudomonadati</taxon>
        <taxon>Pseudomonadota</taxon>
        <taxon>Gammaproteobacteria</taxon>
        <taxon>Moraxellales</taxon>
        <taxon>Moraxellaceae</taxon>
        <taxon>Acinetobacter</taxon>
    </lineage>
</organism>